<dbReference type="PATRIC" id="fig|43658.5.peg.3165"/>
<dbReference type="InterPro" id="IPR036390">
    <property type="entry name" value="WH_DNA-bd_sf"/>
</dbReference>
<evidence type="ECO:0000313" key="1">
    <source>
        <dbReference type="EMBL" id="KJZ07595.1"/>
    </source>
</evidence>
<accession>A0A0F4QJZ5</accession>
<gene>
    <name evidence="1" type="ORF">TW77_14965</name>
</gene>
<name>A0A0F4QJZ5_9GAMM</name>
<comment type="caution">
    <text evidence="1">The sequence shown here is derived from an EMBL/GenBank/DDBJ whole genome shotgun (WGS) entry which is preliminary data.</text>
</comment>
<dbReference type="AlphaFoldDB" id="A0A0F4QJZ5"/>
<dbReference type="EMBL" id="JXYA01000034">
    <property type="protein sequence ID" value="KJZ07595.1"/>
    <property type="molecule type" value="Genomic_DNA"/>
</dbReference>
<evidence type="ECO:0000313" key="2">
    <source>
        <dbReference type="Proteomes" id="UP000033452"/>
    </source>
</evidence>
<reference evidence="1 2" key="1">
    <citation type="journal article" date="2015" name="BMC Genomics">
        <title>Genome mining reveals unlocked bioactive potential of marine Gram-negative bacteria.</title>
        <authorList>
            <person name="Machado H."/>
            <person name="Sonnenschein E.C."/>
            <person name="Melchiorsen J."/>
            <person name="Gram L."/>
        </authorList>
    </citation>
    <scope>NUCLEOTIDE SEQUENCE [LARGE SCALE GENOMIC DNA]</scope>
    <source>
        <strain evidence="1 2">S2471</strain>
    </source>
</reference>
<protein>
    <recommendedName>
        <fullName evidence="3">ArsR family transcriptional regulator</fullName>
    </recommendedName>
</protein>
<evidence type="ECO:0008006" key="3">
    <source>
        <dbReference type="Google" id="ProtNLM"/>
    </source>
</evidence>
<dbReference type="Proteomes" id="UP000033452">
    <property type="component" value="Unassembled WGS sequence"/>
</dbReference>
<sequence length="101" mass="11252">MPMIELMAEHQRISILISLSDSPDYGLNSSILGDILDKYSIGCSRDQLHTQLDWLEQNGYITVNRMTKSTWVADITQAGLDVAKGRVVAHGIKRPGPRSQQ</sequence>
<keyword evidence="2" id="KW-1185">Reference proteome</keyword>
<organism evidence="1 2">
    <name type="scientific">Pseudoalteromonas rubra</name>
    <dbReference type="NCBI Taxonomy" id="43658"/>
    <lineage>
        <taxon>Bacteria</taxon>
        <taxon>Pseudomonadati</taxon>
        <taxon>Pseudomonadota</taxon>
        <taxon>Gammaproteobacteria</taxon>
        <taxon>Alteromonadales</taxon>
        <taxon>Pseudoalteromonadaceae</taxon>
        <taxon>Pseudoalteromonas</taxon>
    </lineage>
</organism>
<dbReference type="OrthoDB" id="7855192at2"/>
<proteinExistence type="predicted"/>
<dbReference type="SUPFAM" id="SSF46785">
    <property type="entry name" value="Winged helix' DNA-binding domain"/>
    <property type="match status" value="1"/>
</dbReference>